<feature type="domain" description="ORC1/DEAH AAA+ ATPase" evidence="3">
    <location>
        <begin position="81"/>
        <end position="182"/>
    </location>
</feature>
<sequence length="736" mass="82187">MQQGDRQGNNMTNRSQAPLPSTNYNTVLSQTPLPVAQAHAASAAACGVNATTPPPTDPQTTMQRADEINTIQRMFGDVQTSAVLVMGSPGTGKSTLAALLFRRLQLAKNSGLVTPKHLVWLTLGTYSTLPDIIASILAGVGIPDNGLFLLKPEQQISSLLRALRRPSENALIVLDQFELLLHPETNQGVAGRGVLPLFLDMLQTDLGKSRILLTGYHSPYDENKIAHPRVRSYLVTRISMPEGVALLQQRGVKGTPEEISSVWQRCAGHAYALVLCSALIQLGGIPLTQLLNSQEYRPMWSGDVMANLIIAIHYFLNSTQNPIVHALSLFHKPIIKDGIFMTITGESVEAQHQQGNLELLGSIEYELNQLARLGIIQIVTDDDDQPAYTLHPLLRQYTIEHFMEDMSQHEQTHNVPPWPTKNKPQIQSEMADEQRQSALISGHIQVARYYEHLIKEQCPPRGQRAGLHDIAPIITTLRHLCLGHRWQQACDLLFQEGLHDSMVQWGAWNTLIGLYTAMLPPFGTLKPQDEGMVASHVGTLYGRIGEQQQSKVYFDQALALQRRIGDQHGEAVTLTNQGELLRIRGDLKQARQNFESGLSLLSRHPDLQLVSVVYHNLGLISQHERDYSKAYNYYIEALKIAAKLHHQQYTGMVLSNLGMLLYEQRQHQEALAVLFAALQIRQSMQDPTTSLLERFLVAIEQKMGSEKYTQLCIEALEIQPQVLARFVEKDGQQIPK</sequence>
<dbReference type="InterPro" id="IPR049945">
    <property type="entry name" value="AAA_22"/>
</dbReference>
<protein>
    <recommendedName>
        <fullName evidence="3">ORC1/DEAH AAA+ ATPase domain-containing protein</fullName>
    </recommendedName>
</protein>
<dbReference type="InterPro" id="IPR027417">
    <property type="entry name" value="P-loop_NTPase"/>
</dbReference>
<dbReference type="Gene3D" id="3.40.50.300">
    <property type="entry name" value="P-loop containing nucleotide triphosphate hydrolases"/>
    <property type="match status" value="1"/>
</dbReference>
<evidence type="ECO:0000313" key="5">
    <source>
        <dbReference type="Proteomes" id="UP000326912"/>
    </source>
</evidence>
<name>A0A5J4KI40_9CHLR</name>
<feature type="region of interest" description="Disordered" evidence="2">
    <location>
        <begin position="1"/>
        <end position="26"/>
    </location>
</feature>
<comment type="caution">
    <text evidence="4">The sequence shown here is derived from an EMBL/GenBank/DDBJ whole genome shotgun (WGS) entry which is preliminary data.</text>
</comment>
<evidence type="ECO:0000259" key="3">
    <source>
        <dbReference type="Pfam" id="PF13401"/>
    </source>
</evidence>
<proteinExistence type="predicted"/>
<reference evidence="4 5" key="1">
    <citation type="submission" date="2019-10" db="EMBL/GenBank/DDBJ databases">
        <title>Dictyobacter vulcani sp. nov., within the class Ktedonobacteria, isolated from soil of volcanic Mt. Zao.</title>
        <authorList>
            <person name="Zheng Y."/>
            <person name="Wang C.M."/>
            <person name="Sakai Y."/>
            <person name="Abe K."/>
            <person name="Yokota A."/>
            <person name="Yabe S."/>
        </authorList>
    </citation>
    <scope>NUCLEOTIDE SEQUENCE [LARGE SCALE GENOMIC DNA]</scope>
    <source>
        <strain evidence="4 5">W12</strain>
    </source>
</reference>
<dbReference type="Pfam" id="PF13401">
    <property type="entry name" value="AAA_22"/>
    <property type="match status" value="1"/>
</dbReference>
<evidence type="ECO:0000313" key="4">
    <source>
        <dbReference type="EMBL" id="GER87385.1"/>
    </source>
</evidence>
<keyword evidence="5" id="KW-1185">Reference proteome</keyword>
<dbReference type="Proteomes" id="UP000326912">
    <property type="component" value="Unassembled WGS sequence"/>
</dbReference>
<dbReference type="InterPro" id="IPR019734">
    <property type="entry name" value="TPR_rpt"/>
</dbReference>
<dbReference type="SUPFAM" id="SSF52540">
    <property type="entry name" value="P-loop containing nucleoside triphosphate hydrolases"/>
    <property type="match status" value="1"/>
</dbReference>
<organism evidence="4 5">
    <name type="scientific">Dictyobacter vulcani</name>
    <dbReference type="NCBI Taxonomy" id="2607529"/>
    <lineage>
        <taxon>Bacteria</taxon>
        <taxon>Bacillati</taxon>
        <taxon>Chloroflexota</taxon>
        <taxon>Ktedonobacteria</taxon>
        <taxon>Ktedonobacterales</taxon>
        <taxon>Dictyobacteraceae</taxon>
        <taxon>Dictyobacter</taxon>
    </lineage>
</organism>
<evidence type="ECO:0000256" key="2">
    <source>
        <dbReference type="SAM" id="MobiDB-lite"/>
    </source>
</evidence>
<dbReference type="GO" id="GO:0016887">
    <property type="term" value="F:ATP hydrolysis activity"/>
    <property type="evidence" value="ECO:0007669"/>
    <property type="project" value="InterPro"/>
</dbReference>
<evidence type="ECO:0000256" key="1">
    <source>
        <dbReference type="PROSITE-ProRule" id="PRU00339"/>
    </source>
</evidence>
<dbReference type="Gene3D" id="1.25.40.10">
    <property type="entry name" value="Tetratricopeptide repeat domain"/>
    <property type="match status" value="1"/>
</dbReference>
<dbReference type="AlphaFoldDB" id="A0A5J4KI40"/>
<dbReference type="Pfam" id="PF13424">
    <property type="entry name" value="TPR_12"/>
    <property type="match status" value="2"/>
</dbReference>
<dbReference type="RefSeq" id="WP_151755390.1">
    <property type="nucleotide sequence ID" value="NZ_BKZW01000001.1"/>
</dbReference>
<feature type="repeat" description="TPR" evidence="1">
    <location>
        <begin position="611"/>
        <end position="644"/>
    </location>
</feature>
<dbReference type="SUPFAM" id="SSF48452">
    <property type="entry name" value="TPR-like"/>
    <property type="match status" value="1"/>
</dbReference>
<dbReference type="PANTHER" id="PTHR10098">
    <property type="entry name" value="RAPSYN-RELATED"/>
    <property type="match status" value="1"/>
</dbReference>
<dbReference type="PROSITE" id="PS50005">
    <property type="entry name" value="TPR"/>
    <property type="match status" value="1"/>
</dbReference>
<dbReference type="SMART" id="SM00028">
    <property type="entry name" value="TPR"/>
    <property type="match status" value="4"/>
</dbReference>
<dbReference type="EMBL" id="BKZW01000001">
    <property type="protein sequence ID" value="GER87385.1"/>
    <property type="molecule type" value="Genomic_DNA"/>
</dbReference>
<accession>A0A5J4KI40</accession>
<keyword evidence="1" id="KW-0802">TPR repeat</keyword>
<gene>
    <name evidence="4" type="ORF">KDW_15470</name>
</gene>
<dbReference type="InterPro" id="IPR011990">
    <property type="entry name" value="TPR-like_helical_dom_sf"/>
</dbReference>